<evidence type="ECO:0000256" key="1">
    <source>
        <dbReference type="ARBA" id="ARBA00022598"/>
    </source>
</evidence>
<keyword evidence="8" id="KW-1185">Reference proteome</keyword>
<proteinExistence type="predicted"/>
<evidence type="ECO:0000256" key="4">
    <source>
        <dbReference type="ARBA" id="ARBA00022917"/>
    </source>
</evidence>
<keyword evidence="1" id="KW-0436">Ligase</keyword>
<sequence length="148" mass="16935">MLQVTTLINDSEKLEKQLLKNPPPSQEDVDTARATIKEKGEIIAKLKSDKAGKPEITVAVAELTKAKENLSKVEERFKQKPRIPRKDGKVETFACHKSIYTFGPTFRAEHSHTTRHLAEFWMVEPEIAFVDIQDDMKCAEAYVRFMCQ</sequence>
<keyword evidence="3" id="KW-0067">ATP-binding</keyword>
<dbReference type="PANTHER" id="PTHR22594:SF54">
    <property type="entry name" value="ASPARAGINE--TRNA LIGASE, CYTOPLASMIC 1-RELATED"/>
    <property type="match status" value="1"/>
</dbReference>
<keyword evidence="5" id="KW-0030">Aminoacyl-tRNA synthetase</keyword>
<dbReference type="PROSITE" id="PS51185">
    <property type="entry name" value="WHEP_TRS_2"/>
    <property type="match status" value="1"/>
</dbReference>
<dbReference type="GO" id="GO:0004816">
    <property type="term" value="F:asparagine-tRNA ligase activity"/>
    <property type="evidence" value="ECO:0007669"/>
    <property type="project" value="TreeGrafter"/>
</dbReference>
<dbReference type="GO" id="GO:0006421">
    <property type="term" value="P:asparaginyl-tRNA aminoacylation"/>
    <property type="evidence" value="ECO:0007669"/>
    <property type="project" value="TreeGrafter"/>
</dbReference>
<dbReference type="Proteomes" id="UP001157418">
    <property type="component" value="Unassembled WGS sequence"/>
</dbReference>
<name>A0AAU9PUX6_9ASTR</name>
<dbReference type="InterPro" id="IPR009068">
    <property type="entry name" value="uS15_NS1_RNA-bd_sf"/>
</dbReference>
<dbReference type="AlphaFoldDB" id="A0AAU9PUX6"/>
<evidence type="ECO:0000259" key="6">
    <source>
        <dbReference type="PROSITE" id="PS51185"/>
    </source>
</evidence>
<comment type="caution">
    <text evidence="7">The sequence shown here is derived from an EMBL/GenBank/DDBJ whole genome shotgun (WGS) entry which is preliminary data.</text>
</comment>
<dbReference type="InterPro" id="IPR004364">
    <property type="entry name" value="Aa-tRNA-synt_II"/>
</dbReference>
<dbReference type="SUPFAM" id="SSF47060">
    <property type="entry name" value="S15/NS1 RNA-binding domain"/>
    <property type="match status" value="1"/>
</dbReference>
<dbReference type="PANTHER" id="PTHR22594">
    <property type="entry name" value="ASPARTYL/LYSYL-TRNA SYNTHETASE"/>
    <property type="match status" value="1"/>
</dbReference>
<organism evidence="7 8">
    <name type="scientific">Lactuca virosa</name>
    <dbReference type="NCBI Taxonomy" id="75947"/>
    <lineage>
        <taxon>Eukaryota</taxon>
        <taxon>Viridiplantae</taxon>
        <taxon>Streptophyta</taxon>
        <taxon>Embryophyta</taxon>
        <taxon>Tracheophyta</taxon>
        <taxon>Spermatophyta</taxon>
        <taxon>Magnoliopsida</taxon>
        <taxon>eudicotyledons</taxon>
        <taxon>Gunneridae</taxon>
        <taxon>Pentapetalae</taxon>
        <taxon>asterids</taxon>
        <taxon>campanulids</taxon>
        <taxon>Asterales</taxon>
        <taxon>Asteraceae</taxon>
        <taxon>Cichorioideae</taxon>
        <taxon>Cichorieae</taxon>
        <taxon>Lactucinae</taxon>
        <taxon>Lactuca</taxon>
    </lineage>
</organism>
<dbReference type="EMBL" id="CAKMRJ010005745">
    <property type="protein sequence ID" value="CAH1454208.1"/>
    <property type="molecule type" value="Genomic_DNA"/>
</dbReference>
<evidence type="ECO:0000256" key="2">
    <source>
        <dbReference type="ARBA" id="ARBA00022741"/>
    </source>
</evidence>
<feature type="domain" description="WHEP-TRS" evidence="6">
    <location>
        <begin position="28"/>
        <end position="84"/>
    </location>
</feature>
<evidence type="ECO:0000313" key="7">
    <source>
        <dbReference type="EMBL" id="CAH1454208.1"/>
    </source>
</evidence>
<dbReference type="InterPro" id="IPR045864">
    <property type="entry name" value="aa-tRNA-synth_II/BPL/LPL"/>
</dbReference>
<dbReference type="GO" id="GO:0005524">
    <property type="term" value="F:ATP binding"/>
    <property type="evidence" value="ECO:0007669"/>
    <property type="project" value="UniProtKB-KW"/>
</dbReference>
<dbReference type="Pfam" id="PF00152">
    <property type="entry name" value="tRNA-synt_2"/>
    <property type="match status" value="1"/>
</dbReference>
<protein>
    <recommendedName>
        <fullName evidence="6">WHEP-TRS domain-containing protein</fullName>
    </recommendedName>
</protein>
<gene>
    <name evidence="7" type="ORF">LVIROSA_LOCUS39398</name>
</gene>
<keyword evidence="4" id="KW-0648">Protein biosynthesis</keyword>
<evidence type="ECO:0000256" key="3">
    <source>
        <dbReference type="ARBA" id="ARBA00022840"/>
    </source>
</evidence>
<evidence type="ECO:0000256" key="5">
    <source>
        <dbReference type="ARBA" id="ARBA00023146"/>
    </source>
</evidence>
<dbReference type="InterPro" id="IPR000738">
    <property type="entry name" value="WHEP-TRS_dom"/>
</dbReference>
<accession>A0AAU9PUX6</accession>
<dbReference type="Gene3D" id="1.10.287.10">
    <property type="entry name" value="S15/NS1, RNA-binding"/>
    <property type="match status" value="1"/>
</dbReference>
<keyword evidence="2" id="KW-0547">Nucleotide-binding</keyword>
<reference evidence="7 8" key="1">
    <citation type="submission" date="2022-01" db="EMBL/GenBank/DDBJ databases">
        <authorList>
            <person name="Xiong W."/>
            <person name="Schranz E."/>
        </authorList>
    </citation>
    <scope>NUCLEOTIDE SEQUENCE [LARGE SCALE GENOMIC DNA]</scope>
</reference>
<dbReference type="SUPFAM" id="SSF55681">
    <property type="entry name" value="Class II aaRS and biotin synthetases"/>
    <property type="match status" value="1"/>
</dbReference>
<dbReference type="GO" id="GO:0005739">
    <property type="term" value="C:mitochondrion"/>
    <property type="evidence" value="ECO:0007669"/>
    <property type="project" value="TreeGrafter"/>
</dbReference>
<dbReference type="Gene3D" id="3.30.930.10">
    <property type="entry name" value="Bira Bifunctional Protein, Domain 2"/>
    <property type="match status" value="1"/>
</dbReference>
<evidence type="ECO:0000313" key="8">
    <source>
        <dbReference type="Proteomes" id="UP001157418"/>
    </source>
</evidence>
<dbReference type="SMART" id="SM00991">
    <property type="entry name" value="WHEP-TRS"/>
    <property type="match status" value="1"/>
</dbReference>